<dbReference type="PANTHER" id="PTHR23501:SF187">
    <property type="entry name" value="MAJOR FACILITATOR SUPERFAMILY (MFS) PROFILE DOMAIN-CONTAINING PROTEIN"/>
    <property type="match status" value="1"/>
</dbReference>
<evidence type="ECO:0000256" key="4">
    <source>
        <dbReference type="ARBA" id="ARBA00022989"/>
    </source>
</evidence>
<dbReference type="PANTHER" id="PTHR23501">
    <property type="entry name" value="MAJOR FACILITATOR SUPERFAMILY"/>
    <property type="match status" value="1"/>
</dbReference>
<evidence type="ECO:0000256" key="6">
    <source>
        <dbReference type="ARBA" id="ARBA00023180"/>
    </source>
</evidence>
<dbReference type="GO" id="GO:0022857">
    <property type="term" value="F:transmembrane transporter activity"/>
    <property type="evidence" value="ECO:0007669"/>
    <property type="project" value="TreeGrafter"/>
</dbReference>
<feature type="transmembrane region" description="Helical" evidence="7">
    <location>
        <begin position="130"/>
        <end position="151"/>
    </location>
</feature>
<proteinExistence type="predicted"/>
<keyword evidence="3 7" id="KW-0812">Transmembrane</keyword>
<comment type="subcellular location">
    <subcellularLocation>
        <location evidence="1">Membrane</location>
        <topology evidence="1">Multi-pass membrane protein</topology>
    </subcellularLocation>
</comment>
<protein>
    <submittedName>
        <fullName evidence="8">MFS general substrate transporter-like protein</fullName>
    </submittedName>
</protein>
<dbReference type="AlphaFoldDB" id="A0A0B4EPX2"/>
<keyword evidence="5 7" id="KW-0472">Membrane</keyword>
<dbReference type="OrthoDB" id="10021397at2759"/>
<dbReference type="SUPFAM" id="SSF103473">
    <property type="entry name" value="MFS general substrate transporter"/>
    <property type="match status" value="1"/>
</dbReference>
<gene>
    <name evidence="8" type="ORF">MAN_07226</name>
</gene>
<evidence type="ECO:0000256" key="1">
    <source>
        <dbReference type="ARBA" id="ARBA00004141"/>
    </source>
</evidence>
<organism evidence="8 9">
    <name type="scientific">Metarhizium anisopliae (strain ARSEF 549)</name>
    <dbReference type="NCBI Taxonomy" id="3151832"/>
    <lineage>
        <taxon>Eukaryota</taxon>
        <taxon>Fungi</taxon>
        <taxon>Dikarya</taxon>
        <taxon>Ascomycota</taxon>
        <taxon>Pezizomycotina</taxon>
        <taxon>Sordariomycetes</taxon>
        <taxon>Hypocreomycetidae</taxon>
        <taxon>Hypocreales</taxon>
        <taxon>Clavicipitaceae</taxon>
        <taxon>Metarhizium</taxon>
    </lineage>
</organism>
<reference evidence="8 9" key="1">
    <citation type="journal article" date="2014" name="Proc. Natl. Acad. Sci. U.S.A.">
        <title>Trajectory and genomic determinants of fungal-pathogen speciation and host adaptation.</title>
        <authorList>
            <person name="Hu X."/>
            <person name="Xiao G."/>
            <person name="Zheng P."/>
            <person name="Shang Y."/>
            <person name="Su Y."/>
            <person name="Zhang X."/>
            <person name="Liu X."/>
            <person name="Zhan S."/>
            <person name="St Leger R.J."/>
            <person name="Wang C."/>
        </authorList>
    </citation>
    <scope>NUCLEOTIDE SEQUENCE [LARGE SCALE GENOMIC DNA]</scope>
    <source>
        <strain evidence="8 9">ARSEF 549</strain>
    </source>
</reference>
<dbReference type="InterPro" id="IPR036259">
    <property type="entry name" value="MFS_trans_sf"/>
</dbReference>
<feature type="transmembrane region" description="Helical" evidence="7">
    <location>
        <begin position="102"/>
        <end position="123"/>
    </location>
</feature>
<evidence type="ECO:0000256" key="3">
    <source>
        <dbReference type="ARBA" id="ARBA00022692"/>
    </source>
</evidence>
<accession>A0A0B4EPX2</accession>
<evidence type="ECO:0000256" key="5">
    <source>
        <dbReference type="ARBA" id="ARBA00023136"/>
    </source>
</evidence>
<dbReference type="GO" id="GO:0005886">
    <property type="term" value="C:plasma membrane"/>
    <property type="evidence" value="ECO:0007669"/>
    <property type="project" value="TreeGrafter"/>
</dbReference>
<evidence type="ECO:0000256" key="7">
    <source>
        <dbReference type="SAM" id="Phobius"/>
    </source>
</evidence>
<evidence type="ECO:0000313" key="9">
    <source>
        <dbReference type="Proteomes" id="UP000031186"/>
    </source>
</evidence>
<comment type="caution">
    <text evidence="8">The sequence shown here is derived from an EMBL/GenBank/DDBJ whole genome shotgun (WGS) entry which is preliminary data.</text>
</comment>
<dbReference type="EMBL" id="AZNF01000009">
    <property type="protein sequence ID" value="KID64055.1"/>
    <property type="molecule type" value="Genomic_DNA"/>
</dbReference>
<evidence type="ECO:0000313" key="8">
    <source>
        <dbReference type="EMBL" id="KID64055.1"/>
    </source>
</evidence>
<keyword evidence="9" id="KW-1185">Reference proteome</keyword>
<evidence type="ECO:0000256" key="2">
    <source>
        <dbReference type="ARBA" id="ARBA00022448"/>
    </source>
</evidence>
<dbReference type="HOGENOM" id="CLU_000960_22_0_1"/>
<sequence length="326" mass="35371">MTPIVVGTVALAGFHAYEYYIKAANQCIPSHAFSNRTLGAAFYMVFVSSMLLQWVCFFWPVYFLAVRGASLGQTEVDFLPCAFLLIPGSAVVGIILSKTGRYCPLHAVGFVLSTLGPGLNVLLDKDTHAGVWAMLQIADAVGGSFLLPTLLPAVLASLPEKDVASTTGMYSFLRSFGYVWDITIPSITFQNRFDAVSYQISDPAVRCALGGGRASELSTGAFVQALLQPVKSQILDAYLETLKAGWYGAMAFGATALIAVAVEKHVPLRTELGSTYEMEEKANKDRQDVVEAATGGGTRPLRRVEYRVHLPRFTGTLKNIYTIYRG</sequence>
<name>A0A0B4EPX2_METAF</name>
<keyword evidence="6" id="KW-0325">Glycoprotein</keyword>
<feature type="transmembrane region" description="Helical" evidence="7">
    <location>
        <begin position="78"/>
        <end position="96"/>
    </location>
</feature>
<dbReference type="Proteomes" id="UP000031186">
    <property type="component" value="Unassembled WGS sequence"/>
</dbReference>
<dbReference type="VEuPathDB" id="FungiDB:MAN_07226"/>
<feature type="transmembrane region" description="Helical" evidence="7">
    <location>
        <begin position="40"/>
        <end position="66"/>
    </location>
</feature>
<dbReference type="Gene3D" id="1.20.1250.20">
    <property type="entry name" value="MFS general substrate transporter like domains"/>
    <property type="match status" value="1"/>
</dbReference>
<keyword evidence="2" id="KW-0813">Transport</keyword>
<keyword evidence="4 7" id="KW-1133">Transmembrane helix</keyword>
<feature type="non-terminal residue" evidence="8">
    <location>
        <position position="1"/>
    </location>
</feature>